<dbReference type="Gene3D" id="2.40.50.140">
    <property type="entry name" value="Nucleic acid-binding proteins"/>
    <property type="match status" value="1"/>
</dbReference>
<dbReference type="Pfam" id="PF01176">
    <property type="entry name" value="eIF-1a"/>
    <property type="match status" value="1"/>
</dbReference>
<name>X1D2R3_9ZZZZ</name>
<feature type="domain" description="S1-like" evidence="1">
    <location>
        <begin position="15"/>
        <end position="95"/>
    </location>
</feature>
<evidence type="ECO:0000259" key="1">
    <source>
        <dbReference type="PROSITE" id="PS50832"/>
    </source>
</evidence>
<dbReference type="SUPFAM" id="SSF50249">
    <property type="entry name" value="Nucleic acid-binding proteins"/>
    <property type="match status" value="1"/>
</dbReference>
<gene>
    <name evidence="2" type="ORF">S01H4_47846</name>
</gene>
<dbReference type="SMART" id="SM00652">
    <property type="entry name" value="eIF1a"/>
    <property type="match status" value="1"/>
</dbReference>
<dbReference type="EMBL" id="BART01026908">
    <property type="protein sequence ID" value="GAH02525.1"/>
    <property type="molecule type" value="Genomic_DNA"/>
</dbReference>
<dbReference type="HAMAP" id="MF_00216">
    <property type="entry name" value="aIF_1A"/>
    <property type="match status" value="1"/>
</dbReference>
<dbReference type="InterPro" id="IPR001253">
    <property type="entry name" value="TIF_eIF-1A"/>
</dbReference>
<dbReference type="GO" id="GO:0003723">
    <property type="term" value="F:RNA binding"/>
    <property type="evidence" value="ECO:0007669"/>
    <property type="project" value="InterPro"/>
</dbReference>
<protein>
    <recommendedName>
        <fullName evidence="1">S1-like domain-containing protein</fullName>
    </recommendedName>
</protein>
<proteinExistence type="inferred from homology"/>
<organism evidence="2">
    <name type="scientific">marine sediment metagenome</name>
    <dbReference type="NCBI Taxonomy" id="412755"/>
    <lineage>
        <taxon>unclassified sequences</taxon>
        <taxon>metagenomes</taxon>
        <taxon>ecological metagenomes</taxon>
    </lineage>
</organism>
<comment type="caution">
    <text evidence="2">The sequence shown here is derived from an EMBL/GenBank/DDBJ whole genome shotgun (WGS) entry which is preliminary data.</text>
</comment>
<dbReference type="CDD" id="cd05793">
    <property type="entry name" value="S1_IF1A"/>
    <property type="match status" value="1"/>
</dbReference>
<dbReference type="NCBIfam" id="NF003084">
    <property type="entry name" value="PRK04012.1-3"/>
    <property type="match status" value="1"/>
</dbReference>
<dbReference type="AlphaFoldDB" id="X1D2R3"/>
<dbReference type="PROSITE" id="PS50832">
    <property type="entry name" value="S1_IF1_TYPE"/>
    <property type="match status" value="1"/>
</dbReference>
<accession>X1D2R3</accession>
<dbReference type="GO" id="GO:0003743">
    <property type="term" value="F:translation initiation factor activity"/>
    <property type="evidence" value="ECO:0007669"/>
    <property type="project" value="InterPro"/>
</dbReference>
<sequence length="119" mass="14365">MTKKKHKEAQQAQSFRIKFPRRKDGEMFGRIVEILGNERMRVFCEDKVYRLGRVRGKIKKRVWMRQGDLVLISSWDWETQTAGKLGKCEIFWRYRANEIAWLERNRKVPEILDINNIPL</sequence>
<dbReference type="PANTHER" id="PTHR21668">
    <property type="entry name" value="EIF-1A"/>
    <property type="match status" value="1"/>
</dbReference>
<evidence type="ECO:0000313" key="2">
    <source>
        <dbReference type="EMBL" id="GAH02525.1"/>
    </source>
</evidence>
<dbReference type="NCBIfam" id="NF003085">
    <property type="entry name" value="PRK04012.1-5"/>
    <property type="match status" value="1"/>
</dbReference>
<reference evidence="2" key="1">
    <citation type="journal article" date="2014" name="Front. Microbiol.">
        <title>High frequency of phylogenetically diverse reductive dehalogenase-homologous genes in deep subseafloor sedimentary metagenomes.</title>
        <authorList>
            <person name="Kawai M."/>
            <person name="Futagami T."/>
            <person name="Toyoda A."/>
            <person name="Takaki Y."/>
            <person name="Nishi S."/>
            <person name="Hori S."/>
            <person name="Arai W."/>
            <person name="Tsubouchi T."/>
            <person name="Morono Y."/>
            <person name="Uchiyama I."/>
            <person name="Ito T."/>
            <person name="Fujiyama A."/>
            <person name="Inagaki F."/>
            <person name="Takami H."/>
        </authorList>
    </citation>
    <scope>NUCLEOTIDE SEQUENCE</scope>
    <source>
        <strain evidence="2">Expedition CK06-06</strain>
    </source>
</reference>
<dbReference type="InterPro" id="IPR012340">
    <property type="entry name" value="NA-bd_OB-fold"/>
</dbReference>
<dbReference type="InterPro" id="IPR006196">
    <property type="entry name" value="RNA-binding_domain_S1_IF1"/>
</dbReference>